<dbReference type="RefSeq" id="YP_009831730.1">
    <property type="nucleotide sequence ID" value="NC_048650.1"/>
</dbReference>
<proteinExistence type="predicted"/>
<accession>A0A1J0GVR4</accession>
<evidence type="ECO:0000313" key="2">
    <source>
        <dbReference type="Proteomes" id="UP000224898"/>
    </source>
</evidence>
<protein>
    <submittedName>
        <fullName evidence="1">Uncharacterized protein</fullName>
    </submittedName>
</protein>
<sequence>MIKRMWRAAVRNIGKTLHHSYAGNKLIGCAYMVRVGMRLDRERDREVFLILTPHEARTLAEQLNTYADNVDAENMSAGFVA</sequence>
<organism evidence="1 2">
    <name type="scientific">Streptomyces phage BRock</name>
    <dbReference type="NCBI Taxonomy" id="1913591"/>
    <lineage>
        <taxon>Viruses</taxon>
        <taxon>Duplodnaviria</taxon>
        <taxon>Heunggongvirae</taxon>
        <taxon>Uroviricota</taxon>
        <taxon>Caudoviricetes</taxon>
        <taxon>Borockvirus</taxon>
        <taxon>Borockvirus brock</taxon>
    </lineage>
</organism>
<evidence type="ECO:0000313" key="1">
    <source>
        <dbReference type="EMBL" id="APC46267.1"/>
    </source>
</evidence>
<dbReference type="GeneID" id="55601419"/>
<keyword evidence="2" id="KW-1185">Reference proteome</keyword>
<name>A0A1J0GVR4_9CAUD</name>
<dbReference type="Proteomes" id="UP000224898">
    <property type="component" value="Segment"/>
</dbReference>
<dbReference type="KEGG" id="vg:55601419"/>
<reference evidence="1 2" key="1">
    <citation type="submission" date="2016-09" db="EMBL/GenBank/DDBJ databases">
        <title>Complete Genome Sequence of Streptomyces 5a phage BRock.</title>
        <authorList>
            <person name="Crossman A."/>
            <person name="Baron S."/>
            <person name="Jamdagni P."/>
            <person name="Khatri P."/>
            <person name="Sharma D."/>
            <person name="Pandey M."/>
            <person name="Goyal S."/>
            <person name="Kumar S."/>
            <person name="Phogat A."/>
            <person name="Chawla G."/>
            <person name="Pasricha M."/>
            <person name="Gupta K."/>
            <person name="Bazzad D."/>
            <person name="Aggarwal V."/>
            <person name="Poughat A."/>
            <person name="Singh K."/>
            <person name="Rana P."/>
            <person name="Gautam R."/>
            <person name="Sharma V."/>
            <person name="Tyagi D."/>
            <person name="Shahi A."/>
            <person name="Jangra N."/>
            <person name="Malik M."/>
            <person name="Sidhu P.K."/>
            <person name="Malik S."/>
            <person name="Ghalyan Y."/>
            <person name="Sharma S.S."/>
            <person name="Malik A."/>
            <person name="Chuttani R."/>
            <person name="Bamal N."/>
            <person name="Bhadula D."/>
            <person name="Batra A."/>
            <person name="Temple L."/>
            <person name="Nehra K."/>
        </authorList>
    </citation>
    <scope>NUCLEOTIDE SEQUENCE [LARGE SCALE GENOMIC DNA]</scope>
</reference>
<dbReference type="EMBL" id="KX925554">
    <property type="protein sequence ID" value="APC46267.1"/>
    <property type="molecule type" value="Genomic_DNA"/>
</dbReference>